<dbReference type="PANTHER" id="PTHR11022">
    <property type="entry name" value="PEPTIDOGLYCAN RECOGNITION PROTEIN"/>
    <property type="match status" value="1"/>
</dbReference>
<feature type="compositionally biased region" description="Gly residues" evidence="2">
    <location>
        <begin position="176"/>
        <end position="187"/>
    </location>
</feature>
<dbReference type="Gene3D" id="1.10.101.10">
    <property type="entry name" value="PGBD-like superfamily/PGBD"/>
    <property type="match status" value="1"/>
</dbReference>
<evidence type="ECO:0000313" key="6">
    <source>
        <dbReference type="Proteomes" id="UP000317422"/>
    </source>
</evidence>
<dbReference type="SUPFAM" id="SSF55846">
    <property type="entry name" value="N-acetylmuramoyl-L-alanine amidase-like"/>
    <property type="match status" value="1"/>
</dbReference>
<dbReference type="Gene3D" id="3.40.80.10">
    <property type="entry name" value="Peptidoglycan recognition protein-like"/>
    <property type="match status" value="1"/>
</dbReference>
<feature type="region of interest" description="Disordered" evidence="2">
    <location>
        <begin position="164"/>
        <end position="199"/>
    </location>
</feature>
<protein>
    <submittedName>
        <fullName evidence="5">Putative peptidoglycan binding protein</fullName>
    </submittedName>
</protein>
<evidence type="ECO:0000256" key="1">
    <source>
        <dbReference type="ARBA" id="ARBA00007553"/>
    </source>
</evidence>
<dbReference type="Pfam" id="PF01510">
    <property type="entry name" value="Amidase_2"/>
    <property type="match status" value="1"/>
</dbReference>
<dbReference type="InterPro" id="IPR002477">
    <property type="entry name" value="Peptidoglycan-bd-like"/>
</dbReference>
<feature type="domain" description="Peptidoglycan recognition protein family" evidence="4">
    <location>
        <begin position="5"/>
        <end position="147"/>
    </location>
</feature>
<proteinExistence type="inferred from homology"/>
<dbReference type="OrthoDB" id="514320at2"/>
<dbReference type="GO" id="GO:0009253">
    <property type="term" value="P:peptidoglycan catabolic process"/>
    <property type="evidence" value="ECO:0007669"/>
    <property type="project" value="InterPro"/>
</dbReference>
<evidence type="ECO:0000259" key="4">
    <source>
        <dbReference type="SMART" id="SM00701"/>
    </source>
</evidence>
<accession>A0A543N7C2</accession>
<feature type="domain" description="N-acetylmuramoyl-L-alanine amidase" evidence="3">
    <location>
        <begin position="15"/>
        <end position="153"/>
    </location>
</feature>
<dbReference type="PANTHER" id="PTHR11022:SF41">
    <property type="entry name" value="PEPTIDOGLYCAN-RECOGNITION PROTEIN LC-RELATED"/>
    <property type="match status" value="1"/>
</dbReference>
<dbReference type="SMART" id="SM00701">
    <property type="entry name" value="PGRP"/>
    <property type="match status" value="1"/>
</dbReference>
<dbReference type="Proteomes" id="UP000317422">
    <property type="component" value="Unassembled WGS sequence"/>
</dbReference>
<dbReference type="InterPro" id="IPR002502">
    <property type="entry name" value="Amidase_domain"/>
</dbReference>
<dbReference type="GO" id="GO:0008270">
    <property type="term" value="F:zinc ion binding"/>
    <property type="evidence" value="ECO:0007669"/>
    <property type="project" value="InterPro"/>
</dbReference>
<comment type="similarity">
    <text evidence="1">Belongs to the N-acetylmuramoyl-L-alanine amidase 2 family.</text>
</comment>
<dbReference type="InterPro" id="IPR015510">
    <property type="entry name" value="PGRP"/>
</dbReference>
<dbReference type="InterPro" id="IPR006619">
    <property type="entry name" value="PGRP_domain_met/bac"/>
</dbReference>
<evidence type="ECO:0000256" key="2">
    <source>
        <dbReference type="SAM" id="MobiDB-lite"/>
    </source>
</evidence>
<keyword evidence="6" id="KW-1185">Reference proteome</keyword>
<dbReference type="SUPFAM" id="SSF47090">
    <property type="entry name" value="PGBD-like"/>
    <property type="match status" value="1"/>
</dbReference>
<dbReference type="RefSeq" id="WP_141926149.1">
    <property type="nucleotide sequence ID" value="NZ_VFQC01000003.1"/>
</dbReference>
<dbReference type="InterPro" id="IPR036366">
    <property type="entry name" value="PGBDSf"/>
</dbReference>
<dbReference type="CDD" id="cd06583">
    <property type="entry name" value="PGRP"/>
    <property type="match status" value="1"/>
</dbReference>
<dbReference type="AlphaFoldDB" id="A0A543N7C2"/>
<evidence type="ECO:0000313" key="5">
    <source>
        <dbReference type="EMBL" id="TQN27731.1"/>
    </source>
</evidence>
<dbReference type="InterPro" id="IPR036505">
    <property type="entry name" value="Amidase/PGRP_sf"/>
</dbReference>
<name>A0A543N7C2_9ACTN</name>
<reference evidence="5 6" key="1">
    <citation type="submission" date="2019-06" db="EMBL/GenBank/DDBJ databases">
        <title>Sequencing the genomes of 1000 actinobacteria strains.</title>
        <authorList>
            <person name="Klenk H.-P."/>
        </authorList>
    </citation>
    <scope>NUCLEOTIDE SEQUENCE [LARGE SCALE GENOMIC DNA]</scope>
    <source>
        <strain evidence="5 6">DSM 45015</strain>
    </source>
</reference>
<comment type="caution">
    <text evidence="5">The sequence shown here is derived from an EMBL/GenBank/DDBJ whole genome shotgun (WGS) entry which is preliminary data.</text>
</comment>
<sequence length="270" mass="29413">MPQPSRLVWRSDLGWSSYSPAADADPKQGLVIHYDSADQNLANKSHSACIDYWNATRDYHVNSNGWVDIGYSFLACAHGYVIEGRGPFKQQAAQRGANDTHYSATLALGPNDPIPDEQVRAVRELRAWLMEPDTSISGDVYGHRDFNSTSCPGDAAYRMVRDGTFTKNPGDDIPDDGGGGGGGGGGDAPDWPGTYLSQPPVEHSAACETWQDRMRERGWVDSDGRELTVDGWYGPESERVCSLFQSQKGLAVDGIVGPNTWDATWEAPVT</sequence>
<dbReference type="InterPro" id="IPR036365">
    <property type="entry name" value="PGBD-like_sf"/>
</dbReference>
<organism evidence="5 6">
    <name type="scientific">Haloactinospora alba</name>
    <dbReference type="NCBI Taxonomy" id="405555"/>
    <lineage>
        <taxon>Bacteria</taxon>
        <taxon>Bacillati</taxon>
        <taxon>Actinomycetota</taxon>
        <taxon>Actinomycetes</taxon>
        <taxon>Streptosporangiales</taxon>
        <taxon>Nocardiopsidaceae</taxon>
        <taxon>Haloactinospora</taxon>
    </lineage>
</organism>
<dbReference type="GO" id="GO:0008745">
    <property type="term" value="F:N-acetylmuramoyl-L-alanine amidase activity"/>
    <property type="evidence" value="ECO:0007669"/>
    <property type="project" value="InterPro"/>
</dbReference>
<gene>
    <name evidence="5" type="ORF">FHX37_4460</name>
</gene>
<evidence type="ECO:0000259" key="3">
    <source>
        <dbReference type="SMART" id="SM00644"/>
    </source>
</evidence>
<dbReference type="Pfam" id="PF01471">
    <property type="entry name" value="PG_binding_1"/>
    <property type="match status" value="1"/>
</dbReference>
<dbReference type="SMART" id="SM00644">
    <property type="entry name" value="Ami_2"/>
    <property type="match status" value="1"/>
</dbReference>
<dbReference type="EMBL" id="VFQC01000003">
    <property type="protein sequence ID" value="TQN27731.1"/>
    <property type="molecule type" value="Genomic_DNA"/>
</dbReference>